<name>A0A347UJF0_9RHOB</name>
<accession>A0A347UJF0</accession>
<organism evidence="1 2">
    <name type="scientific">Profundibacter amoris</name>
    <dbReference type="NCBI Taxonomy" id="2171755"/>
    <lineage>
        <taxon>Bacteria</taxon>
        <taxon>Pseudomonadati</taxon>
        <taxon>Pseudomonadota</taxon>
        <taxon>Alphaproteobacteria</taxon>
        <taxon>Rhodobacterales</taxon>
        <taxon>Paracoccaceae</taxon>
        <taxon>Profundibacter</taxon>
    </lineage>
</organism>
<dbReference type="KEGG" id="pamo:BAR1_14195"/>
<protein>
    <submittedName>
        <fullName evidence="1">SRPBCC family protein</fullName>
    </submittedName>
</protein>
<dbReference type="Proteomes" id="UP000261704">
    <property type="component" value="Chromosome"/>
</dbReference>
<dbReference type="EMBL" id="CP032125">
    <property type="protein sequence ID" value="AXX98978.1"/>
    <property type="molecule type" value="Genomic_DNA"/>
</dbReference>
<dbReference type="InterPro" id="IPR023393">
    <property type="entry name" value="START-like_dom_sf"/>
</dbReference>
<evidence type="ECO:0000313" key="2">
    <source>
        <dbReference type="Proteomes" id="UP000261704"/>
    </source>
</evidence>
<sequence length="157" mass="18168">MKFSTKEDIEAPIDVVFREVTDFAVFERAALRRGAQVQRIDEKTYPETIITWDISFPFRGRQRNMRAELTECDSPNRVLVKSTSSGLGGEVVADLVALSRRRTRIIVTLDIKPKNLTTRIMVQSMRIAKNKLKARYRMRVARFASDIEDRYKDGQRA</sequence>
<keyword evidence="2" id="KW-1185">Reference proteome</keyword>
<dbReference type="SUPFAM" id="SSF55961">
    <property type="entry name" value="Bet v1-like"/>
    <property type="match status" value="1"/>
</dbReference>
<dbReference type="RefSeq" id="WP_118943631.1">
    <property type="nucleotide sequence ID" value="NZ_CP032125.1"/>
</dbReference>
<gene>
    <name evidence="1" type="ORF">BAR1_14195</name>
</gene>
<proteinExistence type="predicted"/>
<dbReference type="CDD" id="cd07812">
    <property type="entry name" value="SRPBCC"/>
    <property type="match status" value="1"/>
</dbReference>
<dbReference type="AlphaFoldDB" id="A0A347UJF0"/>
<reference evidence="1 2" key="1">
    <citation type="submission" date="2018-09" db="EMBL/GenBank/DDBJ databases">
        <title>Profundibacter amoris BAR1 gen. nov., sp. nov., a new member of the Roseobacter clade isolated at Lokis Castle Vent Field on the Arctic Mid-Oceanic Ridge.</title>
        <authorList>
            <person name="Le Moine Bauer S."/>
            <person name="Sjoeberg A.G."/>
            <person name="L'Haridon S."/>
            <person name="Stokke R."/>
            <person name="Roalkvam I."/>
            <person name="Steen I.H."/>
            <person name="Dahle H."/>
        </authorList>
    </citation>
    <scope>NUCLEOTIDE SEQUENCE [LARGE SCALE GENOMIC DNA]</scope>
    <source>
        <strain evidence="1 2">BAR1</strain>
    </source>
</reference>
<evidence type="ECO:0000313" key="1">
    <source>
        <dbReference type="EMBL" id="AXX98978.1"/>
    </source>
</evidence>
<dbReference type="Gene3D" id="3.30.530.20">
    <property type="match status" value="1"/>
</dbReference>
<dbReference type="OrthoDB" id="7860307at2"/>